<dbReference type="Proteomes" id="UP000051124">
    <property type="component" value="Unassembled WGS sequence"/>
</dbReference>
<reference evidence="1 2" key="1">
    <citation type="journal article" date="2015" name="Microbiome">
        <title>Genomic resolution of linkages in carbon, nitrogen, and sulfur cycling among widespread estuary sediment bacteria.</title>
        <authorList>
            <person name="Baker B.J."/>
            <person name="Lazar C.S."/>
            <person name="Teske A.P."/>
            <person name="Dick G.J."/>
        </authorList>
    </citation>
    <scope>NUCLEOTIDE SEQUENCE [LARGE SCALE GENOMIC DNA]</scope>
    <source>
        <strain evidence="1">DG_26</strain>
    </source>
</reference>
<evidence type="ECO:0000313" key="2">
    <source>
        <dbReference type="Proteomes" id="UP000051124"/>
    </source>
</evidence>
<evidence type="ECO:0000313" key="1">
    <source>
        <dbReference type="EMBL" id="KPJ49171.1"/>
    </source>
</evidence>
<comment type="caution">
    <text evidence="1">The sequence shown here is derived from an EMBL/GenBank/DDBJ whole genome shotgun (WGS) entry which is preliminary data.</text>
</comment>
<protein>
    <submittedName>
        <fullName evidence="1">Uncharacterized protein</fullName>
    </submittedName>
</protein>
<feature type="non-terminal residue" evidence="1">
    <location>
        <position position="1"/>
    </location>
</feature>
<accession>A0A0S7WGC3</accession>
<name>A0A0S7WGC3_UNCT6</name>
<gene>
    <name evidence="1" type="ORF">AMJ40_06150</name>
</gene>
<dbReference type="NCBIfam" id="NF033679">
    <property type="entry name" value="DNRLRE_dom"/>
    <property type="match status" value="1"/>
</dbReference>
<dbReference type="EMBL" id="LIZT01000072">
    <property type="protein sequence ID" value="KPJ49171.1"/>
    <property type="molecule type" value="Genomic_DNA"/>
</dbReference>
<sequence>RFSDLGLAGLTVRACTLQLYCYFSVGDSQVIQLHSVLRNWEEFGVTWHLYRMDSAWTDPGCGLNDEDASIECVFSIADSLSNGWKTFPIPTSLAQQWVDAPGDTNNGLLIWSPETGTIKDRSFRSGDMFTPSLRPKLIIHYTSVTRGDIDRIIRKHKERQVTSDEVEQLLRRYFRGE</sequence>
<dbReference type="AlphaFoldDB" id="A0A0S7WGC3"/>
<organism evidence="1 2">
    <name type="scientific">candidate division TA06 bacterium DG_26</name>
    <dbReference type="NCBI Taxonomy" id="1703771"/>
    <lineage>
        <taxon>Bacteria</taxon>
        <taxon>Bacteria division TA06</taxon>
    </lineage>
</organism>
<proteinExistence type="predicted"/>